<dbReference type="RefSeq" id="WP_236890398.1">
    <property type="nucleotide sequence ID" value="NZ_AP024488.1"/>
</dbReference>
<protein>
    <submittedName>
        <fullName evidence="1">Uncharacterized protein</fullName>
    </submittedName>
</protein>
<accession>A0ABM7PND7</accession>
<dbReference type="Proteomes" id="UP001320148">
    <property type="component" value="Chromosome"/>
</dbReference>
<organism evidence="1 2">
    <name type="scientific">Desulfoluna limicola</name>
    <dbReference type="NCBI Taxonomy" id="2810562"/>
    <lineage>
        <taxon>Bacteria</taxon>
        <taxon>Pseudomonadati</taxon>
        <taxon>Thermodesulfobacteriota</taxon>
        <taxon>Desulfobacteria</taxon>
        <taxon>Desulfobacterales</taxon>
        <taxon>Desulfolunaceae</taxon>
        <taxon>Desulfoluna</taxon>
    </lineage>
</organism>
<evidence type="ECO:0000313" key="2">
    <source>
        <dbReference type="Proteomes" id="UP001320148"/>
    </source>
</evidence>
<name>A0ABM7PND7_9BACT</name>
<reference evidence="1 2" key="1">
    <citation type="submission" date="2021-02" db="EMBL/GenBank/DDBJ databases">
        <title>Complete genome of Desulfoluna sp. strain ASN36.</title>
        <authorList>
            <person name="Takahashi A."/>
            <person name="Kojima H."/>
            <person name="Fukui M."/>
        </authorList>
    </citation>
    <scope>NUCLEOTIDE SEQUENCE [LARGE SCALE GENOMIC DNA]</scope>
    <source>
        <strain evidence="1 2">ASN36</strain>
    </source>
</reference>
<gene>
    <name evidence="1" type="ORF">DSLASN_46760</name>
</gene>
<dbReference type="EMBL" id="AP024488">
    <property type="protein sequence ID" value="BCS99044.1"/>
    <property type="molecule type" value="Genomic_DNA"/>
</dbReference>
<proteinExistence type="predicted"/>
<keyword evidence="2" id="KW-1185">Reference proteome</keyword>
<evidence type="ECO:0000313" key="1">
    <source>
        <dbReference type="EMBL" id="BCS99044.1"/>
    </source>
</evidence>
<sequence>MVRTHLGFDNHAVLAKYQQENSPLISVFIRHGLGLVDWVVLAALFVGLNVFDSKGCAGCHGLGVGAGIMAFGLEPARFF</sequence>